<proteinExistence type="predicted"/>
<evidence type="ECO:0000259" key="17">
    <source>
        <dbReference type="Pfam" id="PF00905"/>
    </source>
</evidence>
<keyword evidence="6 16" id="KW-0812">Transmembrane</keyword>
<evidence type="ECO:0000256" key="9">
    <source>
        <dbReference type="ARBA" id="ARBA00022984"/>
    </source>
</evidence>
<dbReference type="RefSeq" id="WP_377554337.1">
    <property type="nucleotide sequence ID" value="NZ_JBHUHQ010000002.1"/>
</dbReference>
<dbReference type="EMBL" id="JBHUHQ010000002">
    <property type="protein sequence ID" value="MFD2042750.1"/>
    <property type="molecule type" value="Genomic_DNA"/>
</dbReference>
<evidence type="ECO:0000256" key="7">
    <source>
        <dbReference type="ARBA" id="ARBA00022801"/>
    </source>
</evidence>
<comment type="catalytic activity">
    <reaction evidence="14">
        <text>Preferential cleavage: (Ac)2-L-Lys-D-Ala-|-D-Ala. Also transpeptidation of peptidyl-alanyl moieties that are N-acyl substituents of D-alanine.</text>
        <dbReference type="EC" id="3.4.16.4"/>
    </reaction>
</comment>
<feature type="domain" description="Penicillin-binding protein transpeptidase" evidence="17">
    <location>
        <begin position="329"/>
        <end position="600"/>
    </location>
</feature>
<evidence type="ECO:0000313" key="19">
    <source>
        <dbReference type="EMBL" id="MFD2042750.1"/>
    </source>
</evidence>
<keyword evidence="20" id="KW-1185">Reference proteome</keyword>
<dbReference type="Pfam" id="PF00905">
    <property type="entry name" value="Transpeptidase"/>
    <property type="match status" value="1"/>
</dbReference>
<keyword evidence="13" id="KW-0961">Cell wall biogenesis/degradation</keyword>
<evidence type="ECO:0000256" key="16">
    <source>
        <dbReference type="SAM" id="Phobius"/>
    </source>
</evidence>
<dbReference type="InterPro" id="IPR036950">
    <property type="entry name" value="PBP_transglycosylase"/>
</dbReference>
<accession>A0ABW4VXY6</accession>
<evidence type="ECO:0000313" key="20">
    <source>
        <dbReference type="Proteomes" id="UP001597383"/>
    </source>
</evidence>
<dbReference type="PANTHER" id="PTHR32282:SF32">
    <property type="entry name" value="PENICILLIN-BINDING PROTEIN 2A"/>
    <property type="match status" value="1"/>
</dbReference>
<keyword evidence="4 19" id="KW-0328">Glycosyltransferase</keyword>
<dbReference type="InterPro" id="IPR023346">
    <property type="entry name" value="Lysozyme-like_dom_sf"/>
</dbReference>
<keyword evidence="11 16" id="KW-0472">Membrane</keyword>
<evidence type="ECO:0000259" key="18">
    <source>
        <dbReference type="Pfam" id="PF00912"/>
    </source>
</evidence>
<keyword evidence="3" id="KW-0645">Protease</keyword>
<keyword evidence="1" id="KW-1003">Cell membrane</keyword>
<dbReference type="SUPFAM" id="SSF53955">
    <property type="entry name" value="Lysozyme-like"/>
    <property type="match status" value="1"/>
</dbReference>
<evidence type="ECO:0000256" key="10">
    <source>
        <dbReference type="ARBA" id="ARBA00022989"/>
    </source>
</evidence>
<comment type="catalytic activity">
    <reaction evidence="15">
        <text>[GlcNAc-(1-&gt;4)-Mur2Ac(oyl-L-Ala-gamma-D-Glu-L-Lys-D-Ala-D-Ala)](n)-di-trans,octa-cis-undecaprenyl diphosphate + beta-D-GlcNAc-(1-&gt;4)-Mur2Ac(oyl-L-Ala-gamma-D-Glu-L-Lys-D-Ala-D-Ala)-di-trans,octa-cis-undecaprenyl diphosphate = [GlcNAc-(1-&gt;4)-Mur2Ac(oyl-L-Ala-gamma-D-Glu-L-Lys-D-Ala-D-Ala)](n+1)-di-trans,octa-cis-undecaprenyl diphosphate + di-trans,octa-cis-undecaprenyl diphosphate + H(+)</text>
        <dbReference type="Rhea" id="RHEA:23708"/>
        <dbReference type="Rhea" id="RHEA-COMP:9602"/>
        <dbReference type="Rhea" id="RHEA-COMP:9603"/>
        <dbReference type="ChEBI" id="CHEBI:15378"/>
        <dbReference type="ChEBI" id="CHEBI:58405"/>
        <dbReference type="ChEBI" id="CHEBI:60033"/>
        <dbReference type="ChEBI" id="CHEBI:78435"/>
        <dbReference type="EC" id="2.4.99.28"/>
    </reaction>
</comment>
<dbReference type="InterPro" id="IPR012338">
    <property type="entry name" value="Beta-lactam/transpept-like"/>
</dbReference>
<dbReference type="EC" id="2.4.-.-" evidence="19"/>
<keyword evidence="10 16" id="KW-1133">Transmembrane helix</keyword>
<evidence type="ECO:0000256" key="5">
    <source>
        <dbReference type="ARBA" id="ARBA00022679"/>
    </source>
</evidence>
<organism evidence="19 20">
    <name type="scientific">Ornithinibacillus salinisoli</name>
    <dbReference type="NCBI Taxonomy" id="1848459"/>
    <lineage>
        <taxon>Bacteria</taxon>
        <taxon>Bacillati</taxon>
        <taxon>Bacillota</taxon>
        <taxon>Bacilli</taxon>
        <taxon>Bacillales</taxon>
        <taxon>Bacillaceae</taxon>
        <taxon>Ornithinibacillus</taxon>
    </lineage>
</organism>
<comment type="caution">
    <text evidence="19">The sequence shown here is derived from an EMBL/GenBank/DDBJ whole genome shotgun (WGS) entry which is preliminary data.</text>
</comment>
<evidence type="ECO:0000256" key="1">
    <source>
        <dbReference type="ARBA" id="ARBA00022475"/>
    </source>
</evidence>
<dbReference type="Gene3D" id="3.40.710.10">
    <property type="entry name" value="DD-peptidase/beta-lactamase superfamily"/>
    <property type="match status" value="1"/>
</dbReference>
<evidence type="ECO:0000256" key="8">
    <source>
        <dbReference type="ARBA" id="ARBA00022960"/>
    </source>
</evidence>
<evidence type="ECO:0000256" key="3">
    <source>
        <dbReference type="ARBA" id="ARBA00022670"/>
    </source>
</evidence>
<dbReference type="InterPro" id="IPR050396">
    <property type="entry name" value="Glycosyltr_51/Transpeptidase"/>
</dbReference>
<keyword evidence="8" id="KW-0133">Cell shape</keyword>
<evidence type="ECO:0000256" key="2">
    <source>
        <dbReference type="ARBA" id="ARBA00022645"/>
    </source>
</evidence>
<evidence type="ECO:0000256" key="4">
    <source>
        <dbReference type="ARBA" id="ARBA00022676"/>
    </source>
</evidence>
<evidence type="ECO:0000256" key="12">
    <source>
        <dbReference type="ARBA" id="ARBA00023268"/>
    </source>
</evidence>
<keyword evidence="9" id="KW-0573">Peptidoglycan synthesis</keyword>
<feature type="transmembrane region" description="Helical" evidence="16">
    <location>
        <begin position="20"/>
        <end position="41"/>
    </location>
</feature>
<sequence>MNNLFKNKLASIPSFVKIPVAVFIIILLLGMLGYAFILFGGRLVVDEENLILDASTTIETKDGEIIGTLYHENRRPIAIEEIPEHVLQAFVAIEDKRFYDHAGVDFRSVVRAVYRDVIAMGKVEGASTITQQVAKNLFLYNDKTWMRKTKEVMASIYLERNFSKNSLLELYVNSIYFGHGVYGIEAASQEYFSKSASELTISEGALLAGIVKAPNGYSPIKHPGKALERRNLVLQAMEEAEMLTTENRLQEQGKTIGLNIQESKEKPWIDSYMDLVMKEAAELHQLSIDEMKRGGYRIIVNIDETIQQIAYEQFQNEQYFPGNTNGVEGAYVMMNHSTGEIVAAIAGRDYSLGDLNRITVKRQPGSTIKPIAVYGPAMMQEQYHAYSLIPDQLIDHNGYKATNADGKYDGIVSIYEAIMQSKNTSAVWLLDQIGISYAKDYLEKMNISIPDDGLALSLGGLREGITPLEMMEAYSSFVNHGKTVTSSTISRIYDNDQELIYQMSKQETEVFSPQVAWDMTQILASTVQDGTATSGYYPNALAGKTGTTQHPYVNGNKDAWFVGYTPEYVSALWMGYDVSDKDHYLTGGSNYPTELTKQILSKVDNRKSLTKQFKIPENVRELPKPIKLPQIANIEAEITFGGLSLVKGKLTWTGSDDDRVVYRVYKDTPGVDERVGEVTGESEFFVNNIQLLQSDSYYVVPYDPLTMLEGDRSEKVELAFNRKEKLGEF</sequence>
<dbReference type="Proteomes" id="UP001597383">
    <property type="component" value="Unassembled WGS sequence"/>
</dbReference>
<keyword evidence="5 19" id="KW-0808">Transferase</keyword>
<dbReference type="InterPro" id="IPR001460">
    <property type="entry name" value="PCN-bd_Tpept"/>
</dbReference>
<keyword evidence="7" id="KW-0378">Hydrolase</keyword>
<dbReference type="Gene3D" id="1.10.3810.10">
    <property type="entry name" value="Biosynthetic peptidoglycan transglycosylase-like"/>
    <property type="match status" value="1"/>
</dbReference>
<feature type="domain" description="Glycosyl transferase family 51" evidence="18">
    <location>
        <begin position="63"/>
        <end position="237"/>
    </location>
</feature>
<name>A0ABW4VXY6_9BACI</name>
<protein>
    <submittedName>
        <fullName evidence="19">Transglycosylase domain-containing protein</fullName>
        <ecNumber evidence="19">2.4.-.-</ecNumber>
    </submittedName>
</protein>
<evidence type="ECO:0000256" key="14">
    <source>
        <dbReference type="ARBA" id="ARBA00034000"/>
    </source>
</evidence>
<reference evidence="20" key="1">
    <citation type="journal article" date="2019" name="Int. J. Syst. Evol. Microbiol.">
        <title>The Global Catalogue of Microorganisms (GCM) 10K type strain sequencing project: providing services to taxonomists for standard genome sequencing and annotation.</title>
        <authorList>
            <consortium name="The Broad Institute Genomics Platform"/>
            <consortium name="The Broad Institute Genome Sequencing Center for Infectious Disease"/>
            <person name="Wu L."/>
            <person name="Ma J."/>
        </authorList>
    </citation>
    <scope>NUCLEOTIDE SEQUENCE [LARGE SCALE GENOMIC DNA]</scope>
    <source>
        <strain evidence="20">R28</strain>
    </source>
</reference>
<dbReference type="NCBIfam" id="TIGR02074">
    <property type="entry name" value="PBP_1a_fam"/>
    <property type="match status" value="1"/>
</dbReference>
<dbReference type="InterPro" id="IPR001264">
    <property type="entry name" value="Glyco_trans_51"/>
</dbReference>
<dbReference type="PANTHER" id="PTHR32282">
    <property type="entry name" value="BINDING PROTEIN TRANSPEPTIDASE, PUTATIVE-RELATED"/>
    <property type="match status" value="1"/>
</dbReference>
<dbReference type="SUPFAM" id="SSF56601">
    <property type="entry name" value="beta-lactamase/transpeptidase-like"/>
    <property type="match status" value="1"/>
</dbReference>
<evidence type="ECO:0000256" key="15">
    <source>
        <dbReference type="ARBA" id="ARBA00049902"/>
    </source>
</evidence>
<keyword evidence="2" id="KW-0121">Carboxypeptidase</keyword>
<gene>
    <name evidence="19" type="ORF">ACFSJF_00305</name>
</gene>
<evidence type="ECO:0000256" key="6">
    <source>
        <dbReference type="ARBA" id="ARBA00022692"/>
    </source>
</evidence>
<dbReference type="Pfam" id="PF00912">
    <property type="entry name" value="Transgly"/>
    <property type="match status" value="1"/>
</dbReference>
<evidence type="ECO:0000256" key="11">
    <source>
        <dbReference type="ARBA" id="ARBA00023136"/>
    </source>
</evidence>
<evidence type="ECO:0000256" key="13">
    <source>
        <dbReference type="ARBA" id="ARBA00023316"/>
    </source>
</evidence>
<dbReference type="GO" id="GO:0016757">
    <property type="term" value="F:glycosyltransferase activity"/>
    <property type="evidence" value="ECO:0007669"/>
    <property type="project" value="UniProtKB-KW"/>
</dbReference>
<keyword evidence="12" id="KW-0511">Multifunctional enzyme</keyword>